<keyword evidence="6" id="KW-1133">Transmembrane helix</keyword>
<evidence type="ECO:0000256" key="2">
    <source>
        <dbReference type="ARBA" id="ARBA00022670"/>
    </source>
</evidence>
<evidence type="ECO:0000256" key="1">
    <source>
        <dbReference type="ARBA" id="ARBA00008683"/>
    </source>
</evidence>
<evidence type="ECO:0000256" key="4">
    <source>
        <dbReference type="ARBA" id="ARBA00022825"/>
    </source>
</evidence>
<dbReference type="PANTHER" id="PTHR42987:SF8">
    <property type="entry name" value="PROTEINASE"/>
    <property type="match status" value="1"/>
</dbReference>
<keyword evidence="6" id="KW-0812">Transmembrane</keyword>
<organism evidence="8 9">
    <name type="scientific">Pandoraea thiooxydans</name>
    <dbReference type="NCBI Taxonomy" id="445709"/>
    <lineage>
        <taxon>Bacteria</taxon>
        <taxon>Pseudomonadati</taxon>
        <taxon>Pseudomonadota</taxon>
        <taxon>Betaproteobacteria</taxon>
        <taxon>Burkholderiales</taxon>
        <taxon>Burkholderiaceae</taxon>
        <taxon>Pandoraea</taxon>
    </lineage>
</organism>
<dbReference type="InterPro" id="IPR029045">
    <property type="entry name" value="ClpP/crotonase-like_dom_sf"/>
</dbReference>
<proteinExistence type="inferred from homology"/>
<feature type="transmembrane region" description="Helical" evidence="6">
    <location>
        <begin position="57"/>
        <end position="75"/>
    </location>
</feature>
<dbReference type="AlphaFoldDB" id="A0A0G3EUG1"/>
<gene>
    <name evidence="8" type="ORF">ABW99_12790</name>
</gene>
<dbReference type="KEGG" id="ptx:ABW99_12790"/>
<dbReference type="CDD" id="cd07023">
    <property type="entry name" value="S49_Sppa_N_C"/>
    <property type="match status" value="1"/>
</dbReference>
<dbReference type="PANTHER" id="PTHR42987">
    <property type="entry name" value="PEPTIDASE S49"/>
    <property type="match status" value="1"/>
</dbReference>
<evidence type="ECO:0000313" key="9">
    <source>
        <dbReference type="Proteomes" id="UP000036700"/>
    </source>
</evidence>
<keyword evidence="9" id="KW-1185">Reference proteome</keyword>
<protein>
    <submittedName>
        <fullName evidence="8">Peptidase S49</fullName>
    </submittedName>
</protein>
<keyword evidence="6" id="KW-0472">Membrane</keyword>
<comment type="similarity">
    <text evidence="1">Belongs to the peptidase S49 family.</text>
</comment>
<dbReference type="PATRIC" id="fig|445709.3.peg.2714"/>
<dbReference type="Pfam" id="PF01343">
    <property type="entry name" value="Peptidase_S49"/>
    <property type="match status" value="1"/>
</dbReference>
<evidence type="ECO:0000259" key="7">
    <source>
        <dbReference type="Pfam" id="PF01343"/>
    </source>
</evidence>
<keyword evidence="4" id="KW-0720">Serine protease</keyword>
<dbReference type="Proteomes" id="UP000036700">
    <property type="component" value="Chromosome"/>
</dbReference>
<evidence type="ECO:0000256" key="5">
    <source>
        <dbReference type="SAM" id="MobiDB-lite"/>
    </source>
</evidence>
<dbReference type="RefSeq" id="WP_047214849.1">
    <property type="nucleotide sequence ID" value="NZ_CP011568.3"/>
</dbReference>
<dbReference type="STRING" id="445709.ABW99_12790"/>
<dbReference type="InterPro" id="IPR002142">
    <property type="entry name" value="Peptidase_S49"/>
</dbReference>
<dbReference type="SUPFAM" id="SSF52096">
    <property type="entry name" value="ClpP/crotonase"/>
    <property type="match status" value="1"/>
</dbReference>
<feature type="compositionally biased region" description="Basic and acidic residues" evidence="5">
    <location>
        <begin position="10"/>
        <end position="19"/>
    </location>
</feature>
<dbReference type="Gene3D" id="3.90.226.10">
    <property type="entry name" value="2-enoyl-CoA Hydratase, Chain A, domain 1"/>
    <property type="match status" value="1"/>
</dbReference>
<reference evidence="9" key="1">
    <citation type="submission" date="2015-06" db="EMBL/GenBank/DDBJ databases">
        <authorList>
            <person name="Lim Y.L."/>
            <person name="Ee R."/>
            <person name="Yong D."/>
            <person name="How K.Y."/>
            <person name="Yin W.F."/>
            <person name="Chan K.G."/>
        </authorList>
    </citation>
    <scope>NUCLEOTIDE SEQUENCE [LARGE SCALE GENOMIC DNA]</scope>
    <source>
        <strain evidence="9">DSM 25325</strain>
    </source>
</reference>
<evidence type="ECO:0000256" key="3">
    <source>
        <dbReference type="ARBA" id="ARBA00022801"/>
    </source>
</evidence>
<keyword evidence="3" id="KW-0378">Hydrolase</keyword>
<dbReference type="OrthoDB" id="9764363at2"/>
<feature type="region of interest" description="Disordered" evidence="5">
    <location>
        <begin position="1"/>
        <end position="29"/>
    </location>
</feature>
<dbReference type="GO" id="GO:0006508">
    <property type="term" value="P:proteolysis"/>
    <property type="evidence" value="ECO:0007669"/>
    <property type="project" value="UniProtKB-KW"/>
</dbReference>
<evidence type="ECO:0000256" key="6">
    <source>
        <dbReference type="SAM" id="Phobius"/>
    </source>
</evidence>
<feature type="domain" description="Peptidase S49" evidence="7">
    <location>
        <begin position="155"/>
        <end position="296"/>
    </location>
</feature>
<accession>A0A0G3EUG1</accession>
<keyword evidence="2" id="KW-0645">Protease</keyword>
<evidence type="ECO:0000313" key="8">
    <source>
        <dbReference type="EMBL" id="AKJ68952.1"/>
    </source>
</evidence>
<sequence>MTESFPPDNPPRDESRPSDARQAVGRAGTDENWERTVLEKVLLATLKEQRAARRWKIFFRLVALALFGLIAWALMDTGTTPVTTAGRHTALVKLTGEISASGQASADAINKALDSAFADSGTAGVILRINSPGGSPVQAGRIYDEIMRLRAKYPAKPIYVVVDEMCASGGYYVAAAADKIFVNQASIVGSIGVLMDGFGFTGLMDKLGIERRLLTAGKNKGFLDPFSPETDEQKAYALQMLSDVHRQFIDAVKKGRGARLKNDPQLFSGLFWTGEKSIQLGLADGYGTVDSVARDVIKASDIVDYTVKESFPDRVARRFGAAVGNAAIETLLMSGRMSMR</sequence>
<dbReference type="InterPro" id="IPR047272">
    <property type="entry name" value="S49_SppA_C"/>
</dbReference>
<dbReference type="EMBL" id="CP011568">
    <property type="protein sequence ID" value="AKJ68952.1"/>
    <property type="molecule type" value="Genomic_DNA"/>
</dbReference>
<name>A0A0G3EUG1_9BURK</name>
<dbReference type="GO" id="GO:0008236">
    <property type="term" value="F:serine-type peptidase activity"/>
    <property type="evidence" value="ECO:0007669"/>
    <property type="project" value="UniProtKB-KW"/>
</dbReference>